<reference evidence="3 5" key="2">
    <citation type="submission" date="2013-03" db="EMBL/GenBank/DDBJ databases">
        <title>The Genome Sequence of Enterococcus raffinosus ATCC_49464 (PacBio/Illumina hybrid assembly).</title>
        <authorList>
            <consortium name="The Broad Institute Genomics Platform"/>
            <consortium name="The Broad Institute Genome Sequencing Center for Infectious Disease"/>
            <person name="Earl A."/>
            <person name="Russ C."/>
            <person name="Gilmore M."/>
            <person name="Surin D."/>
            <person name="Walker B."/>
            <person name="Young S."/>
            <person name="Zeng Q."/>
            <person name="Gargeya S."/>
            <person name="Fitzgerald M."/>
            <person name="Haas B."/>
            <person name="Abouelleil A."/>
            <person name="Allen A.W."/>
            <person name="Alvarado L."/>
            <person name="Arachchi H.M."/>
            <person name="Berlin A.M."/>
            <person name="Chapman S.B."/>
            <person name="Gainer-Dewar J."/>
            <person name="Goldberg J."/>
            <person name="Griggs A."/>
            <person name="Gujja S."/>
            <person name="Hansen M."/>
            <person name="Howarth C."/>
            <person name="Imamovic A."/>
            <person name="Ireland A."/>
            <person name="Larimer J."/>
            <person name="McCowan C."/>
            <person name="Murphy C."/>
            <person name="Pearson M."/>
            <person name="Poon T.W."/>
            <person name="Priest M."/>
            <person name="Roberts A."/>
            <person name="Saif S."/>
            <person name="Shea T."/>
            <person name="Sisk P."/>
            <person name="Sykes S."/>
            <person name="Wortman J."/>
            <person name="Nusbaum C."/>
            <person name="Birren B."/>
        </authorList>
    </citation>
    <scope>NUCLEOTIDE SEQUENCE [LARGE SCALE GENOMIC DNA]</scope>
    <source>
        <strain evidence="3 5">ATCC 49464</strain>
    </source>
</reference>
<dbReference type="CDD" id="cd00093">
    <property type="entry name" value="HTH_XRE"/>
    <property type="match status" value="1"/>
</dbReference>
<reference evidence="2 4" key="1">
    <citation type="submission" date="2013-02" db="EMBL/GenBank/DDBJ databases">
        <title>The Genome Sequence of Enterococcus raffinosus ATCC_49464.</title>
        <authorList>
            <consortium name="The Broad Institute Genome Sequencing Platform"/>
            <consortium name="The Broad Institute Genome Sequencing Center for Infectious Disease"/>
            <person name="Earl A.M."/>
            <person name="Gilmore M.S."/>
            <person name="Lebreton F."/>
            <person name="Walker B."/>
            <person name="Young S.K."/>
            <person name="Zeng Q."/>
            <person name="Gargeya S."/>
            <person name="Fitzgerald M."/>
            <person name="Haas B."/>
            <person name="Abouelleil A."/>
            <person name="Alvarado L."/>
            <person name="Arachchi H.M."/>
            <person name="Berlin A.M."/>
            <person name="Chapman S.B."/>
            <person name="Dewar J."/>
            <person name="Goldberg J."/>
            <person name="Griggs A."/>
            <person name="Gujja S."/>
            <person name="Hansen M."/>
            <person name="Howarth C."/>
            <person name="Imamovic A."/>
            <person name="Larimer J."/>
            <person name="McCowan C."/>
            <person name="Murphy C."/>
            <person name="Neiman D."/>
            <person name="Pearson M."/>
            <person name="Priest M."/>
            <person name="Roberts A."/>
            <person name="Saif S."/>
            <person name="Shea T."/>
            <person name="Sisk P."/>
            <person name="Sykes S."/>
            <person name="Wortman J."/>
            <person name="Nusbaum C."/>
            <person name="Birren B."/>
        </authorList>
    </citation>
    <scope>NUCLEOTIDE SEQUENCE [LARGE SCALE GENOMIC DNA]</scope>
    <source>
        <strain evidence="2 4">ATCC 49464</strain>
    </source>
</reference>
<dbReference type="Pfam" id="PF13443">
    <property type="entry name" value="HTH_26"/>
    <property type="match status" value="1"/>
</dbReference>
<evidence type="ECO:0000313" key="2">
    <source>
        <dbReference type="EMBL" id="EOH77019.1"/>
    </source>
</evidence>
<dbReference type="InterPro" id="IPR010982">
    <property type="entry name" value="Lambda_DNA-bd_dom_sf"/>
</dbReference>
<feature type="domain" description="HTH cro/C1-type" evidence="1">
    <location>
        <begin position="37"/>
        <end position="59"/>
    </location>
</feature>
<dbReference type="Gene3D" id="1.10.260.40">
    <property type="entry name" value="lambda repressor-like DNA-binding domains"/>
    <property type="match status" value="1"/>
</dbReference>
<dbReference type="GO" id="GO:0003677">
    <property type="term" value="F:DNA binding"/>
    <property type="evidence" value="ECO:0007669"/>
    <property type="project" value="InterPro"/>
</dbReference>
<sequence>MTVFERIKKLADGQGISVSKVATDLGFSENLFYQWKKASPKSDRLEKVADYFDVSVDYLLGRTDDPHFTPSHIEDEDDYEKELIMMFRKGEKEVAPEKRDLYRKQTKDLMSFISKTMQELDDEENE</sequence>
<dbReference type="AlphaFoldDB" id="R2RM41"/>
<organism evidence="2 4">
    <name type="scientific">Enterococcus raffinosus ATCC 49464</name>
    <dbReference type="NCBI Taxonomy" id="1158602"/>
    <lineage>
        <taxon>Bacteria</taxon>
        <taxon>Bacillati</taxon>
        <taxon>Bacillota</taxon>
        <taxon>Bacilli</taxon>
        <taxon>Lactobacillales</taxon>
        <taxon>Enterococcaceae</taxon>
        <taxon>Enterococcus</taxon>
    </lineage>
</organism>
<dbReference type="EMBL" id="ASWF01000003">
    <property type="protein sequence ID" value="EOT75712.1"/>
    <property type="molecule type" value="Genomic_DNA"/>
</dbReference>
<dbReference type="SUPFAM" id="SSF47413">
    <property type="entry name" value="lambda repressor-like DNA-binding domains"/>
    <property type="match status" value="1"/>
</dbReference>
<dbReference type="HOGENOM" id="CLU_066192_4_0_9"/>
<dbReference type="PATRIC" id="fig|1158602.3.peg.2594"/>
<name>R2RM41_9ENTE</name>
<accession>R2RM41</accession>
<dbReference type="RefSeq" id="WP_010745800.1">
    <property type="nucleotide sequence ID" value="NZ_ASWF01000003.1"/>
</dbReference>
<evidence type="ECO:0000259" key="1">
    <source>
        <dbReference type="PROSITE" id="PS50943"/>
    </source>
</evidence>
<evidence type="ECO:0000313" key="5">
    <source>
        <dbReference type="Proteomes" id="UP000014158"/>
    </source>
</evidence>
<keyword evidence="5" id="KW-1185">Reference proteome</keyword>
<comment type="caution">
    <text evidence="2">The sequence shown here is derived from an EMBL/GenBank/DDBJ whole genome shotgun (WGS) entry which is preliminary data.</text>
</comment>
<gene>
    <name evidence="3" type="ORF">I590_02536</name>
    <name evidence="2" type="ORF">UAK_02592</name>
</gene>
<dbReference type="EMBL" id="AJAL01000014">
    <property type="protein sequence ID" value="EOH77019.1"/>
    <property type="molecule type" value="Genomic_DNA"/>
</dbReference>
<dbReference type="InterPro" id="IPR001387">
    <property type="entry name" value="Cro/C1-type_HTH"/>
</dbReference>
<dbReference type="SMART" id="SM00530">
    <property type="entry name" value="HTH_XRE"/>
    <property type="match status" value="1"/>
</dbReference>
<evidence type="ECO:0000313" key="4">
    <source>
        <dbReference type="Proteomes" id="UP000013877"/>
    </source>
</evidence>
<evidence type="ECO:0000313" key="3">
    <source>
        <dbReference type="EMBL" id="EOT75712.1"/>
    </source>
</evidence>
<dbReference type="PROSITE" id="PS50943">
    <property type="entry name" value="HTH_CROC1"/>
    <property type="match status" value="1"/>
</dbReference>
<protein>
    <recommendedName>
        <fullName evidence="1">HTH cro/C1-type domain-containing protein</fullName>
    </recommendedName>
</protein>
<dbReference type="Proteomes" id="UP000013877">
    <property type="component" value="Unassembled WGS sequence"/>
</dbReference>
<proteinExistence type="predicted"/>
<dbReference type="Proteomes" id="UP000014158">
    <property type="component" value="Unassembled WGS sequence"/>
</dbReference>
<dbReference type="eggNOG" id="COG1396">
    <property type="taxonomic scope" value="Bacteria"/>
</dbReference>